<dbReference type="Pfam" id="PF00515">
    <property type="entry name" value="TPR_1"/>
    <property type="match status" value="1"/>
</dbReference>
<dbReference type="InterPro" id="IPR019734">
    <property type="entry name" value="TPR_rpt"/>
</dbReference>
<sequence>MRVEIRVILITLILTFVCVDALWAQADRQAIRQGNRLYRRQQFAKSEVEYRKAIARNAENPQAVYNLGCALMQQQKDSAAIVQYERAGKLETNKIRKAKVYHNIGVICQGHQMYGEAIKAYEEALRNNPNDNETRYNLALCKRQNKQQNKGGSSKDNKKKNDQDKQKQDQKQQNKDKDKNKDQQKQQQPQEQMSKENAEQLLNAAVQEEKATQQRLKKAMQKQGTKRLQKNW</sequence>
<dbReference type="OrthoDB" id="1525165at2"/>
<dbReference type="SUPFAM" id="SSF48452">
    <property type="entry name" value="TPR-like"/>
    <property type="match status" value="1"/>
</dbReference>
<keyword evidence="1" id="KW-0677">Repeat</keyword>
<dbReference type="eggNOG" id="COG0457">
    <property type="taxonomic scope" value="Bacteria"/>
</dbReference>
<feature type="compositionally biased region" description="Basic and acidic residues" evidence="4">
    <location>
        <begin position="153"/>
        <end position="184"/>
    </location>
</feature>
<feature type="repeat" description="TPR" evidence="3">
    <location>
        <begin position="98"/>
        <end position="131"/>
    </location>
</feature>
<dbReference type="Proteomes" id="UP000056252">
    <property type="component" value="Chromosome"/>
</dbReference>
<evidence type="ECO:0000313" key="5">
    <source>
        <dbReference type="EMBL" id="ALO49007.1"/>
    </source>
</evidence>
<dbReference type="SMART" id="SM00028">
    <property type="entry name" value="TPR"/>
    <property type="match status" value="3"/>
</dbReference>
<keyword evidence="2 3" id="KW-0802">TPR repeat</keyword>
<dbReference type="EMBL" id="CP013195">
    <property type="protein sequence ID" value="ALO49007.1"/>
    <property type="molecule type" value="Genomic_DNA"/>
</dbReference>
<reference evidence="6" key="1">
    <citation type="submission" date="2015-11" db="EMBL/GenBank/DDBJ databases">
        <authorList>
            <person name="Holder M.E."/>
            <person name="Ajami N.J."/>
            <person name="Petrosino J.F."/>
        </authorList>
    </citation>
    <scope>NUCLEOTIDE SEQUENCE [LARGE SCALE GENOMIC DNA]</scope>
    <source>
        <strain evidence="6">F0113</strain>
    </source>
</reference>
<evidence type="ECO:0000256" key="4">
    <source>
        <dbReference type="SAM" id="MobiDB-lite"/>
    </source>
</evidence>
<feature type="compositionally biased region" description="Basic residues" evidence="4">
    <location>
        <begin position="215"/>
        <end position="232"/>
    </location>
</feature>
<dbReference type="KEGG" id="peo:AS203_07875"/>
<dbReference type="PROSITE" id="PS50005">
    <property type="entry name" value="TPR"/>
    <property type="match status" value="1"/>
</dbReference>
<name>A0A0S2KLU7_9BACT</name>
<dbReference type="PANTHER" id="PTHR44858:SF1">
    <property type="entry name" value="UDP-N-ACETYLGLUCOSAMINE--PEPTIDE N-ACETYLGLUCOSAMINYLTRANSFERASE SPINDLY-RELATED"/>
    <property type="match status" value="1"/>
</dbReference>
<protein>
    <submittedName>
        <fullName evidence="5">Aerotolerance regulator BatC</fullName>
    </submittedName>
</protein>
<proteinExistence type="predicted"/>
<dbReference type="AlphaFoldDB" id="A0A0S2KLU7"/>
<evidence type="ECO:0000256" key="3">
    <source>
        <dbReference type="PROSITE-ProRule" id="PRU00339"/>
    </source>
</evidence>
<dbReference type="InterPro" id="IPR011990">
    <property type="entry name" value="TPR-like_helical_dom_sf"/>
</dbReference>
<dbReference type="PANTHER" id="PTHR44858">
    <property type="entry name" value="TETRATRICOPEPTIDE REPEAT PROTEIN 6"/>
    <property type="match status" value="1"/>
</dbReference>
<accession>A0A0S2KLU7</accession>
<dbReference type="Pfam" id="PF13432">
    <property type="entry name" value="TPR_16"/>
    <property type="match status" value="1"/>
</dbReference>
<organism evidence="5 6">
    <name type="scientific">Hoylesella enoeca</name>
    <dbReference type="NCBI Taxonomy" id="76123"/>
    <lineage>
        <taxon>Bacteria</taxon>
        <taxon>Pseudomonadati</taxon>
        <taxon>Bacteroidota</taxon>
        <taxon>Bacteroidia</taxon>
        <taxon>Bacteroidales</taxon>
        <taxon>Prevotellaceae</taxon>
        <taxon>Hoylesella</taxon>
    </lineage>
</organism>
<dbReference type="Gene3D" id="1.25.40.10">
    <property type="entry name" value="Tetratricopeptide repeat domain"/>
    <property type="match status" value="2"/>
</dbReference>
<gene>
    <name evidence="5" type="ORF">AS203_07875</name>
</gene>
<dbReference type="RefSeq" id="WP_025066067.1">
    <property type="nucleotide sequence ID" value="NZ_CP013195.1"/>
</dbReference>
<evidence type="ECO:0000256" key="1">
    <source>
        <dbReference type="ARBA" id="ARBA00022737"/>
    </source>
</evidence>
<dbReference type="STRING" id="76123.AS203_07875"/>
<feature type="region of interest" description="Disordered" evidence="4">
    <location>
        <begin position="142"/>
        <end position="232"/>
    </location>
</feature>
<evidence type="ECO:0000313" key="6">
    <source>
        <dbReference type="Proteomes" id="UP000056252"/>
    </source>
</evidence>
<dbReference type="InterPro" id="IPR050498">
    <property type="entry name" value="Ycf3"/>
</dbReference>
<keyword evidence="6" id="KW-1185">Reference proteome</keyword>
<evidence type="ECO:0000256" key="2">
    <source>
        <dbReference type="ARBA" id="ARBA00022803"/>
    </source>
</evidence>